<keyword evidence="14" id="KW-0443">Lipid metabolism</keyword>
<comment type="pathway">
    <text evidence="3">Lipid metabolism.</text>
</comment>
<dbReference type="GO" id="GO:0006631">
    <property type="term" value="P:fatty acid metabolic process"/>
    <property type="evidence" value="ECO:0007669"/>
    <property type="project" value="TreeGrafter"/>
</dbReference>
<keyword evidence="8 14" id="KW-0808">Transferase</keyword>
<dbReference type="PANTHER" id="PTHR12563">
    <property type="entry name" value="GLYCEROL-3-PHOSPHATE ACYLTRANSFERASE"/>
    <property type="match status" value="1"/>
</dbReference>
<evidence type="ECO:0000313" key="16">
    <source>
        <dbReference type="EMBL" id="KOO05974.1"/>
    </source>
</evidence>
<comment type="pathway">
    <text evidence="2 14">Phospholipid metabolism; CDP-diacylglycerol biosynthesis; CDP-diacylglycerol from sn-glycerol 3-phosphate: step 1/3.</text>
</comment>
<evidence type="ECO:0000256" key="3">
    <source>
        <dbReference type="ARBA" id="ARBA00005189"/>
    </source>
</evidence>
<keyword evidence="17" id="KW-1185">Reference proteome</keyword>
<gene>
    <name evidence="14" type="primary">plsB</name>
    <name evidence="16" type="ORF">AKJ31_19370</name>
</gene>
<evidence type="ECO:0000256" key="4">
    <source>
        <dbReference type="ARBA" id="ARBA00007937"/>
    </source>
</evidence>
<evidence type="ECO:0000256" key="11">
    <source>
        <dbReference type="ARBA" id="ARBA00023264"/>
    </source>
</evidence>
<keyword evidence="14" id="KW-0444">Lipid biosynthesis</keyword>
<dbReference type="InterPro" id="IPR041728">
    <property type="entry name" value="GPAT/DHAPAT_LPLAT"/>
</dbReference>
<evidence type="ECO:0000256" key="13">
    <source>
        <dbReference type="ARBA" id="ARBA00048427"/>
    </source>
</evidence>
<evidence type="ECO:0000256" key="10">
    <source>
        <dbReference type="ARBA" id="ARBA00023209"/>
    </source>
</evidence>
<comment type="domain">
    <text evidence="14">The HXXXXD motif is essential for acyltransferase activity and may constitute the binding site for the phosphate moiety of the glycerol-3-phosphate.</text>
</comment>
<keyword evidence="7 14" id="KW-1003">Cell membrane</keyword>
<sequence length="826" mass="92956">MNKLFTILRLRSFMSSGQSFSSSLLKLPLSVLVKGTAIPANPIDDLSIDINKPIFYALPYRSNVDLVTLQKQVVGLGLPDPFEPVEINGKSFKRFVFTTSRETVMRNDQDVPSESIAQFSELLELHKYDSELDVQVIPTTVLWGRKPGKEHQNKPYLQSLNGPQKAKAVLLSGRDCLVRISPVVSLRYMADSHGTDASIAHKLARVARIHFSRQKLAASGPNLPSRQALFKRLMKSKAIEKVIEDEAKAKNISIEKARKEAHDIMDEIAADFSYSLVRSGDRVLGWLWNRIYQGLNINNASTVRKLAQDGHEIVYVPCHRSHMDYLLLSYVLYHEGMVPPHIAAGINLNFFPAGPIFRRGGAFFIRRSFKGNKLYSTIFREYLAELFAKGYSVEYFSEGGRSRTGRLLQAKTGMLAMTIQAMLRGLNRPVTLVPVYIGYEHVMEVGTYAKELRGKRKEKENAGLVLRTIRKLRNFGQGYVNFGEPIPLNQYLNENAPEWTKDIDPMGSSKPQWLNPVVNNLATKMMTHINDAAAANALTLCATALLASRQRALSRDSLVKQIDCYLALLRNVPYSSTYTVPEEDAEALVKHAESLDKFVIESDSMGEIVSLDRNQSILMTYYRNNIIHLLALPSLIAQMLVRHQQLPLAQIKHNVALVYPFLKQELFLSIDESKLDELTESYIEELAHQGIVTIDSEENVAINQSNTQVLVLLGRTITETLQRYSIALNLLVAKPELGKSDLEQKSQDIAQRLGRLHGINAPEFFDKGVFSAMFTTLKQQAYLDSDGNCDTHKSKALAELLYSMLYPEVLLTIKESIYQATELESK</sequence>
<feature type="domain" description="Phospholipid/glycerol acyltransferase" evidence="15">
    <location>
        <begin position="313"/>
        <end position="440"/>
    </location>
</feature>
<keyword evidence="11 14" id="KW-1208">Phospholipid metabolism</keyword>
<evidence type="ECO:0000256" key="6">
    <source>
        <dbReference type="ARBA" id="ARBA00013432"/>
    </source>
</evidence>
<dbReference type="InterPro" id="IPR022284">
    <property type="entry name" value="GPAT/DHAPAT"/>
</dbReference>
<dbReference type="NCBIfam" id="NF003441">
    <property type="entry name" value="PRK04974.1"/>
    <property type="match status" value="1"/>
</dbReference>
<dbReference type="PIRSF" id="PIRSF500064">
    <property type="entry name" value="GPAT"/>
    <property type="match status" value="1"/>
</dbReference>
<dbReference type="PIRSF" id="PIRSF000437">
    <property type="entry name" value="GPAT_DHAPAT"/>
    <property type="match status" value="1"/>
</dbReference>
<evidence type="ECO:0000256" key="8">
    <source>
        <dbReference type="ARBA" id="ARBA00022679"/>
    </source>
</evidence>
<evidence type="ECO:0000259" key="15">
    <source>
        <dbReference type="SMART" id="SM00563"/>
    </source>
</evidence>
<evidence type="ECO:0000256" key="14">
    <source>
        <dbReference type="HAMAP-Rule" id="MF_00393"/>
    </source>
</evidence>
<dbReference type="Pfam" id="PF01553">
    <property type="entry name" value="Acyltransferase"/>
    <property type="match status" value="1"/>
</dbReference>
<evidence type="ECO:0000256" key="5">
    <source>
        <dbReference type="ARBA" id="ARBA00013113"/>
    </source>
</evidence>
<dbReference type="EC" id="2.3.1.15" evidence="5 14"/>
<dbReference type="Pfam" id="PF19277">
    <property type="entry name" value="GPAT_C"/>
    <property type="match status" value="1"/>
</dbReference>
<protein>
    <recommendedName>
        <fullName evidence="6 14">Glycerol-3-phosphate acyltransferase</fullName>
        <shortName evidence="14">GPAT</shortName>
        <ecNumber evidence="5 14">2.3.1.15</ecNumber>
    </recommendedName>
</protein>
<dbReference type="GO" id="GO:0005886">
    <property type="term" value="C:plasma membrane"/>
    <property type="evidence" value="ECO:0007669"/>
    <property type="project" value="UniProtKB-SubCell"/>
</dbReference>
<evidence type="ECO:0000256" key="9">
    <source>
        <dbReference type="ARBA" id="ARBA00023136"/>
    </source>
</evidence>
<dbReference type="STRING" id="171383.AKJ31_19370"/>
<reference evidence="17" key="1">
    <citation type="submission" date="2015-08" db="EMBL/GenBank/DDBJ databases">
        <title>Vibrio galatheae sp. nov., a novel member of the Vibrionaceae family isolated from the Solomon Islands.</title>
        <authorList>
            <person name="Giubergia S."/>
            <person name="Machado H."/>
            <person name="Mateiu R.V."/>
            <person name="Gram L."/>
        </authorList>
    </citation>
    <scope>NUCLEOTIDE SEQUENCE [LARGE SCALE GENOMIC DNA]</scope>
    <source>
        <strain evidence="17">DSM 19134</strain>
    </source>
</reference>
<dbReference type="SMART" id="SM00563">
    <property type="entry name" value="PlsC"/>
    <property type="match status" value="1"/>
</dbReference>
<dbReference type="Proteomes" id="UP000037530">
    <property type="component" value="Unassembled WGS sequence"/>
</dbReference>
<dbReference type="GO" id="GO:0016024">
    <property type="term" value="P:CDP-diacylglycerol biosynthetic process"/>
    <property type="evidence" value="ECO:0007669"/>
    <property type="project" value="UniProtKB-UniRule"/>
</dbReference>
<dbReference type="UniPathway" id="UPA00557">
    <property type="reaction ID" value="UER00612"/>
</dbReference>
<dbReference type="NCBIfam" id="TIGR03703">
    <property type="entry name" value="plsB"/>
    <property type="match status" value="1"/>
</dbReference>
<dbReference type="GO" id="GO:0004366">
    <property type="term" value="F:glycerol-3-phosphate O-acyltransferase activity"/>
    <property type="evidence" value="ECO:0007669"/>
    <property type="project" value="UniProtKB-UniRule"/>
</dbReference>
<keyword evidence="12 14" id="KW-0012">Acyltransferase</keyword>
<comment type="similarity">
    <text evidence="4 14">Belongs to the GPAT/DAPAT family.</text>
</comment>
<dbReference type="CDD" id="cd07993">
    <property type="entry name" value="LPLAT_DHAPAT-like"/>
    <property type="match status" value="1"/>
</dbReference>
<dbReference type="PATRIC" id="fig|171383.3.peg.3951"/>
<dbReference type="InterPro" id="IPR002123">
    <property type="entry name" value="Plipid/glycerol_acylTrfase"/>
</dbReference>
<dbReference type="SUPFAM" id="SSF69593">
    <property type="entry name" value="Glycerol-3-phosphate (1)-acyltransferase"/>
    <property type="match status" value="1"/>
</dbReference>
<dbReference type="PANTHER" id="PTHR12563:SF17">
    <property type="entry name" value="DIHYDROXYACETONE PHOSPHATE ACYLTRANSFERASE"/>
    <property type="match status" value="1"/>
</dbReference>
<accession>A0A0M0HV91</accession>
<comment type="caution">
    <text evidence="16">The sequence shown here is derived from an EMBL/GenBank/DDBJ whole genome shotgun (WGS) entry which is preliminary data.</text>
</comment>
<feature type="short sequence motif" description="HXXXXD motif" evidence="14">
    <location>
        <begin position="318"/>
        <end position="323"/>
    </location>
</feature>
<comment type="subcellular location">
    <subcellularLocation>
        <location evidence="1 14">Cell membrane</location>
        <topology evidence="1 14">Peripheral membrane protein</topology>
        <orientation evidence="1 14">Cytoplasmic side</orientation>
    </subcellularLocation>
</comment>
<name>A0A0M0HV91_9VIBR</name>
<proteinExistence type="inferred from homology"/>
<evidence type="ECO:0000256" key="7">
    <source>
        <dbReference type="ARBA" id="ARBA00022475"/>
    </source>
</evidence>
<comment type="catalytic activity">
    <reaction evidence="13 14">
        <text>sn-glycerol 3-phosphate + an acyl-CoA = a 1-acyl-sn-glycero-3-phosphate + CoA</text>
        <dbReference type="Rhea" id="RHEA:15325"/>
        <dbReference type="ChEBI" id="CHEBI:57287"/>
        <dbReference type="ChEBI" id="CHEBI:57597"/>
        <dbReference type="ChEBI" id="CHEBI:57970"/>
        <dbReference type="ChEBI" id="CHEBI:58342"/>
        <dbReference type="EC" id="2.3.1.15"/>
    </reaction>
</comment>
<keyword evidence="10 14" id="KW-0594">Phospholipid biosynthesis</keyword>
<dbReference type="HAMAP" id="MF_00393">
    <property type="entry name" value="Glyc3P_acyltrans"/>
    <property type="match status" value="1"/>
</dbReference>
<keyword evidence="9 14" id="KW-0472">Membrane</keyword>
<dbReference type="AlphaFoldDB" id="A0A0M0HV91"/>
<evidence type="ECO:0000256" key="12">
    <source>
        <dbReference type="ARBA" id="ARBA00023315"/>
    </source>
</evidence>
<dbReference type="InterPro" id="IPR045520">
    <property type="entry name" value="GPAT/DHAPAT_C"/>
</dbReference>
<evidence type="ECO:0000313" key="17">
    <source>
        <dbReference type="Proteomes" id="UP000037530"/>
    </source>
</evidence>
<evidence type="ECO:0000256" key="2">
    <source>
        <dbReference type="ARBA" id="ARBA00004765"/>
    </source>
</evidence>
<dbReference type="EMBL" id="LHPI01000024">
    <property type="protein sequence ID" value="KOO05974.1"/>
    <property type="molecule type" value="Genomic_DNA"/>
</dbReference>
<dbReference type="InterPro" id="IPR028354">
    <property type="entry name" value="GPAT_PlsB"/>
</dbReference>
<evidence type="ECO:0000256" key="1">
    <source>
        <dbReference type="ARBA" id="ARBA00004413"/>
    </source>
</evidence>
<organism evidence="16 17">
    <name type="scientific">Vibrio hepatarius</name>
    <dbReference type="NCBI Taxonomy" id="171383"/>
    <lineage>
        <taxon>Bacteria</taxon>
        <taxon>Pseudomonadati</taxon>
        <taxon>Pseudomonadota</taxon>
        <taxon>Gammaproteobacteria</taxon>
        <taxon>Vibrionales</taxon>
        <taxon>Vibrionaceae</taxon>
        <taxon>Vibrio</taxon>
        <taxon>Vibrio oreintalis group</taxon>
    </lineage>
</organism>